<name>A0A0A9A250_ARUDO</name>
<evidence type="ECO:0000256" key="1">
    <source>
        <dbReference type="SAM" id="MobiDB-lite"/>
    </source>
</evidence>
<accession>A0A0A9A250</accession>
<reference evidence="2" key="1">
    <citation type="submission" date="2014-09" db="EMBL/GenBank/DDBJ databases">
        <authorList>
            <person name="Magalhaes I.L.F."/>
            <person name="Oliveira U."/>
            <person name="Santos F.R."/>
            <person name="Vidigal T.H.D.A."/>
            <person name="Brescovit A.D."/>
            <person name="Santos A.J."/>
        </authorList>
    </citation>
    <scope>NUCLEOTIDE SEQUENCE</scope>
    <source>
        <tissue evidence="2">Shoot tissue taken approximately 20 cm above the soil surface</tissue>
    </source>
</reference>
<protein>
    <submittedName>
        <fullName evidence="2">Uncharacterized protein</fullName>
    </submittedName>
</protein>
<reference evidence="2" key="2">
    <citation type="journal article" date="2015" name="Data Brief">
        <title>Shoot transcriptome of the giant reed, Arundo donax.</title>
        <authorList>
            <person name="Barrero R.A."/>
            <person name="Guerrero F.D."/>
            <person name="Moolhuijzen P."/>
            <person name="Goolsby J.A."/>
            <person name="Tidwell J."/>
            <person name="Bellgard S.E."/>
            <person name="Bellgard M.I."/>
        </authorList>
    </citation>
    <scope>NUCLEOTIDE SEQUENCE</scope>
    <source>
        <tissue evidence="2">Shoot tissue taken approximately 20 cm above the soil surface</tissue>
    </source>
</reference>
<evidence type="ECO:0000313" key="2">
    <source>
        <dbReference type="EMBL" id="JAD43085.1"/>
    </source>
</evidence>
<dbReference type="EMBL" id="GBRH01254810">
    <property type="protein sequence ID" value="JAD43085.1"/>
    <property type="molecule type" value="Transcribed_RNA"/>
</dbReference>
<feature type="region of interest" description="Disordered" evidence="1">
    <location>
        <begin position="1"/>
        <end position="27"/>
    </location>
</feature>
<sequence>MPSSALRVARRDCPQRGSRVARRASLS</sequence>
<organism evidence="2">
    <name type="scientific">Arundo donax</name>
    <name type="common">Giant reed</name>
    <name type="synonym">Donax arundinaceus</name>
    <dbReference type="NCBI Taxonomy" id="35708"/>
    <lineage>
        <taxon>Eukaryota</taxon>
        <taxon>Viridiplantae</taxon>
        <taxon>Streptophyta</taxon>
        <taxon>Embryophyta</taxon>
        <taxon>Tracheophyta</taxon>
        <taxon>Spermatophyta</taxon>
        <taxon>Magnoliopsida</taxon>
        <taxon>Liliopsida</taxon>
        <taxon>Poales</taxon>
        <taxon>Poaceae</taxon>
        <taxon>PACMAD clade</taxon>
        <taxon>Arundinoideae</taxon>
        <taxon>Arundineae</taxon>
        <taxon>Arundo</taxon>
    </lineage>
</organism>
<dbReference type="AlphaFoldDB" id="A0A0A9A250"/>
<proteinExistence type="predicted"/>